<name>A0ABS3HGN0_9ENTE</name>
<organism evidence="1 2">
    <name type="scientific">Candidatus Enterococcus murrayae</name>
    <dbReference type="NCBI Taxonomy" id="2815321"/>
    <lineage>
        <taxon>Bacteria</taxon>
        <taxon>Bacillati</taxon>
        <taxon>Bacillota</taxon>
        <taxon>Bacilli</taxon>
        <taxon>Lactobacillales</taxon>
        <taxon>Enterococcaceae</taxon>
        <taxon>Enterococcus</taxon>
    </lineage>
</organism>
<sequence length="632" mass="73497">MTWISDLYETYEENKDQVGEIFIRNNQKFSLLPIGHIYRKVQIEVTVTQDGEFFSARVLGRDEALTMIPVTEKSANKSNNLAPNILHDELKYVAKDFETYVDTKKKKDEEETANQLYISQLAEYATENRRMNAVYNYLKQGTLIGDLVKNKILFLDENDKLLPKWTKELTEEKGFKPEIFDVISGTQDSAMVRFTVHDTKNSINELPIWEDQSMTDFYIEQIKKGDFKKEIDYVTGETMPVASYHNKGLRYGGDGAKIISANDSTNFTYRGRFVEKDDVATVGYEVSQKAHNALKWLIMKQGITQSGRVYLVWGKALPEKLTPVASSNELLDDDDEEEDFFEVKDRTREAYAKRLRGSIYGRKNELAIDAKVNILILDSAGKGRLGILYYNSTNQKDYLERIEKWHRQSSWRHTYFVNKQRRFSFGAPNLFSIAKAALGERTNEKLIQNTVTLLFTCVVEEKKVPFDITQNLFHRASNPQSFEQHEDWLKTIEIACSMANNYYFKDKGGCSVSLNKESNERNYLFGRLLAVSHILEQEVLNEQKRSTNAERYMNAFSTHPVKTWLIIRKNLQPYISRLSPPSKIRYNKLFDEIMNQFDETTYTDKALDGRYLLGYYSQEYDIFHKSTYEEAE</sequence>
<comment type="caution">
    <text evidence="1">The sequence shown here is derived from an EMBL/GenBank/DDBJ whole genome shotgun (WGS) entry which is preliminary data.</text>
</comment>
<keyword evidence="2" id="KW-1185">Reference proteome</keyword>
<proteinExistence type="predicted"/>
<dbReference type="RefSeq" id="WP_207108384.1">
    <property type="nucleotide sequence ID" value="NZ_JAFLVR010000021.1"/>
</dbReference>
<evidence type="ECO:0000313" key="2">
    <source>
        <dbReference type="Proteomes" id="UP000664495"/>
    </source>
</evidence>
<protein>
    <submittedName>
        <fullName evidence="1">Type I-C CRISPR-associated protein Cas8c/Csd1</fullName>
    </submittedName>
</protein>
<dbReference type="NCBIfam" id="TIGR01863">
    <property type="entry name" value="cas_Csd1"/>
    <property type="match status" value="1"/>
</dbReference>
<dbReference type="Proteomes" id="UP000664495">
    <property type="component" value="Unassembled WGS sequence"/>
</dbReference>
<dbReference type="EMBL" id="JAFLVR010000021">
    <property type="protein sequence ID" value="MBO0452611.1"/>
    <property type="molecule type" value="Genomic_DNA"/>
</dbReference>
<dbReference type="InterPro" id="IPR010144">
    <property type="entry name" value="CRISPR-assoc_prot_Csd1-typ"/>
</dbReference>
<evidence type="ECO:0000313" key="1">
    <source>
        <dbReference type="EMBL" id="MBO0452611.1"/>
    </source>
</evidence>
<accession>A0ABS3HGN0</accession>
<gene>
    <name evidence="1" type="primary">cas8c</name>
    <name evidence="1" type="ORF">JZO85_10040</name>
</gene>
<dbReference type="Pfam" id="PF09709">
    <property type="entry name" value="Cas_Csd1"/>
    <property type="match status" value="1"/>
</dbReference>
<reference evidence="1 2" key="1">
    <citation type="submission" date="2021-03" db="EMBL/GenBank/DDBJ databases">
        <title>Enterococcal diversity collection.</title>
        <authorList>
            <person name="Gilmore M.S."/>
            <person name="Schwartzman J."/>
            <person name="Van Tyne D."/>
            <person name="Martin M."/>
            <person name="Earl A.M."/>
            <person name="Manson A.L."/>
            <person name="Straub T."/>
            <person name="Salamzade R."/>
            <person name="Saavedra J."/>
            <person name="Lebreton F."/>
            <person name="Prichula J."/>
            <person name="Schaufler K."/>
            <person name="Gaca A."/>
            <person name="Sgardioli B."/>
            <person name="Wagenaar J."/>
            <person name="Strong T."/>
        </authorList>
    </citation>
    <scope>NUCLEOTIDE SEQUENCE [LARGE SCALE GENOMIC DNA]</scope>
    <source>
        <strain evidence="1 2">MJM16</strain>
    </source>
</reference>